<dbReference type="SMART" id="SM00020">
    <property type="entry name" value="Tryp_SPc"/>
    <property type="match status" value="1"/>
</dbReference>
<dbReference type="PROSITE" id="PS50240">
    <property type="entry name" value="TRYPSIN_DOM"/>
    <property type="match status" value="1"/>
</dbReference>
<evidence type="ECO:0000256" key="3">
    <source>
        <dbReference type="ARBA" id="ARBA00022801"/>
    </source>
</evidence>
<evidence type="ECO:0000259" key="8">
    <source>
        <dbReference type="PROSITE" id="PS50240"/>
    </source>
</evidence>
<dbReference type="InterPro" id="IPR050430">
    <property type="entry name" value="Peptidase_S1"/>
</dbReference>
<dbReference type="PROSITE" id="PS00135">
    <property type="entry name" value="TRYPSIN_SER"/>
    <property type="match status" value="1"/>
</dbReference>
<dbReference type="GO" id="GO:0004252">
    <property type="term" value="F:serine-type endopeptidase activity"/>
    <property type="evidence" value="ECO:0007669"/>
    <property type="project" value="InterPro"/>
</dbReference>
<comment type="similarity">
    <text evidence="1">Belongs to the peptidase S1 family.</text>
</comment>
<sequence>MRVAFLLLTLALAVTAKPRDERIVGGTVTTIEQWPMGVAMLQSLVGLAHMQTCGGSILNNRSVLSAAHCFVRTRPIQWRMRIASTRSNSGGIVHDTERIISHPSFVSRTADSDVAILRTTTRIVFSNSARAGAIAGANYNLPDNSVVWAIGWGVTSEGSILPPERLRQVQVWTVNQAICAQRYGARGRTITANMLCSGWLDVGGRDQCQGDSGGPLLHNNVVVGVCSFGNGCARARYPGVNARVSRFATWITANS</sequence>
<dbReference type="SUPFAM" id="SSF50494">
    <property type="entry name" value="Trypsin-like serine proteases"/>
    <property type="match status" value="1"/>
</dbReference>
<dbReference type="RefSeq" id="XP_023935758.2">
    <property type="nucleotide sequence ID" value="XM_024079990.2"/>
</dbReference>
<dbReference type="KEGG" id="bany:112044225"/>
<dbReference type="GO" id="GO:0005576">
    <property type="term" value="C:extracellular region"/>
    <property type="evidence" value="ECO:0007669"/>
    <property type="project" value="UniProtKB-SubCell"/>
</dbReference>
<dbReference type="InterPro" id="IPR001314">
    <property type="entry name" value="Peptidase_S1A"/>
</dbReference>
<dbReference type="PRINTS" id="PR00722">
    <property type="entry name" value="CHYMOTRYPSIN"/>
</dbReference>
<dbReference type="GeneID" id="112044225"/>
<evidence type="ECO:0000256" key="6">
    <source>
        <dbReference type="RuleBase" id="RU363034"/>
    </source>
</evidence>
<evidence type="ECO:0000256" key="4">
    <source>
        <dbReference type="ARBA" id="ARBA00022825"/>
    </source>
</evidence>
<organism evidence="9 10">
    <name type="scientific">Bicyclus anynana</name>
    <name type="common">Squinting bush brown butterfly</name>
    <dbReference type="NCBI Taxonomy" id="110368"/>
    <lineage>
        <taxon>Eukaryota</taxon>
        <taxon>Metazoa</taxon>
        <taxon>Ecdysozoa</taxon>
        <taxon>Arthropoda</taxon>
        <taxon>Hexapoda</taxon>
        <taxon>Insecta</taxon>
        <taxon>Pterygota</taxon>
        <taxon>Neoptera</taxon>
        <taxon>Endopterygota</taxon>
        <taxon>Lepidoptera</taxon>
        <taxon>Glossata</taxon>
        <taxon>Ditrysia</taxon>
        <taxon>Papilionoidea</taxon>
        <taxon>Nymphalidae</taxon>
        <taxon>Satyrinae</taxon>
        <taxon>Satyrini</taxon>
        <taxon>Mycalesina</taxon>
        <taxon>Bicyclus</taxon>
    </lineage>
</organism>
<proteinExistence type="inferred from homology"/>
<keyword evidence="4 6" id="KW-0720">Serine protease</keyword>
<name>A0A6J1MS72_BICAN</name>
<reference evidence="9" key="1">
    <citation type="submission" date="2025-05" db="UniProtKB">
        <authorList>
            <consortium name="RefSeq"/>
        </authorList>
    </citation>
    <scope>NUCLEOTIDE SEQUENCE [LARGE SCALE GENOMIC DNA]</scope>
</reference>
<keyword evidence="3 6" id="KW-0378">Hydrolase</keyword>
<evidence type="ECO:0000256" key="1">
    <source>
        <dbReference type="ARBA" id="ARBA00007664"/>
    </source>
</evidence>
<evidence type="ECO:0000313" key="10">
    <source>
        <dbReference type="RefSeq" id="XP_023935758.2"/>
    </source>
</evidence>
<dbReference type="CDD" id="cd00190">
    <property type="entry name" value="Tryp_SPc"/>
    <property type="match status" value="1"/>
</dbReference>
<keyword evidence="5" id="KW-1015">Disulfide bond</keyword>
<dbReference type="InterPro" id="IPR043504">
    <property type="entry name" value="Peptidase_S1_PA_chymotrypsin"/>
</dbReference>
<feature type="chain" id="PRO_5045862070" evidence="7">
    <location>
        <begin position="17"/>
        <end position="255"/>
    </location>
</feature>
<gene>
    <name evidence="10" type="primary">LOC112044225</name>
</gene>
<evidence type="ECO:0000256" key="2">
    <source>
        <dbReference type="ARBA" id="ARBA00022670"/>
    </source>
</evidence>
<feature type="domain" description="Peptidase S1" evidence="8">
    <location>
        <begin position="23"/>
        <end position="255"/>
    </location>
</feature>
<dbReference type="PROSITE" id="PS00134">
    <property type="entry name" value="TRYPSIN_HIS"/>
    <property type="match status" value="1"/>
</dbReference>
<accession>A0A6J1MS72</accession>
<dbReference type="OrthoDB" id="9425590at2759"/>
<evidence type="ECO:0000256" key="5">
    <source>
        <dbReference type="ARBA" id="ARBA00023157"/>
    </source>
</evidence>
<keyword evidence="7" id="KW-0732">Signal</keyword>
<evidence type="ECO:0000256" key="7">
    <source>
        <dbReference type="SAM" id="SignalP"/>
    </source>
</evidence>
<evidence type="ECO:0000313" key="9">
    <source>
        <dbReference type="Proteomes" id="UP001652582"/>
    </source>
</evidence>
<dbReference type="PANTHER" id="PTHR24276">
    <property type="entry name" value="POLYSERASE-RELATED"/>
    <property type="match status" value="1"/>
</dbReference>
<dbReference type="InterPro" id="IPR009003">
    <property type="entry name" value="Peptidase_S1_PA"/>
</dbReference>
<feature type="signal peptide" evidence="7">
    <location>
        <begin position="1"/>
        <end position="16"/>
    </location>
</feature>
<keyword evidence="2 6" id="KW-0645">Protease</keyword>
<dbReference type="GO" id="GO:0090729">
    <property type="term" value="F:toxin activity"/>
    <property type="evidence" value="ECO:0007669"/>
    <property type="project" value="UniProtKB-KW"/>
</dbReference>
<reference evidence="10" key="2">
    <citation type="submission" date="2025-08" db="UniProtKB">
        <authorList>
            <consortium name="RefSeq"/>
        </authorList>
    </citation>
    <scope>IDENTIFICATION</scope>
</reference>
<dbReference type="Proteomes" id="UP001652582">
    <property type="component" value="Chromosome 1"/>
</dbReference>
<dbReference type="Pfam" id="PF00089">
    <property type="entry name" value="Trypsin"/>
    <property type="match status" value="1"/>
</dbReference>
<dbReference type="GO" id="GO:0006508">
    <property type="term" value="P:proteolysis"/>
    <property type="evidence" value="ECO:0007669"/>
    <property type="project" value="UniProtKB-KW"/>
</dbReference>
<dbReference type="InterPro" id="IPR018114">
    <property type="entry name" value="TRYPSIN_HIS"/>
</dbReference>
<dbReference type="AlphaFoldDB" id="A0A6J1MS72"/>
<dbReference type="Gene3D" id="2.40.10.10">
    <property type="entry name" value="Trypsin-like serine proteases"/>
    <property type="match status" value="1"/>
</dbReference>
<dbReference type="InterPro" id="IPR001254">
    <property type="entry name" value="Trypsin_dom"/>
</dbReference>
<protein>
    <submittedName>
        <fullName evidence="10">Trypsin CFT-1-like</fullName>
    </submittedName>
</protein>
<dbReference type="InterPro" id="IPR033116">
    <property type="entry name" value="TRYPSIN_SER"/>
</dbReference>
<dbReference type="PANTHER" id="PTHR24276:SF98">
    <property type="entry name" value="FI18310P1-RELATED"/>
    <property type="match status" value="1"/>
</dbReference>
<keyword evidence="9" id="KW-1185">Reference proteome</keyword>